<dbReference type="PANTHER" id="PTHR43943:SF17">
    <property type="entry name" value="3-PHENYLPROPIONATE-DIHYDRODIOL_CINNAMIC ACID-DIHYDRODIOL DEHYDROGENASE"/>
    <property type="match status" value="1"/>
</dbReference>
<dbReference type="RefSeq" id="WP_368381519.1">
    <property type="nucleotide sequence ID" value="NZ_JBFRYA010000007.1"/>
</dbReference>
<dbReference type="EMBL" id="JBFRYA010000007">
    <property type="protein sequence ID" value="MEX1669248.1"/>
    <property type="molecule type" value="Genomic_DNA"/>
</dbReference>
<evidence type="ECO:0000313" key="4">
    <source>
        <dbReference type="Proteomes" id="UP001557485"/>
    </source>
</evidence>
<evidence type="ECO:0000313" key="3">
    <source>
        <dbReference type="EMBL" id="MEX1669248.1"/>
    </source>
</evidence>
<protein>
    <submittedName>
        <fullName evidence="3">SDR family oxidoreductase</fullName>
    </submittedName>
</protein>
<accession>A0ABV3U5K6</accession>
<name>A0ABV3U5K6_9GAMM</name>
<dbReference type="Gene3D" id="3.40.50.720">
    <property type="entry name" value="NAD(P)-binding Rossmann-like Domain"/>
    <property type="match status" value="1"/>
</dbReference>
<organism evidence="3 4">
    <name type="scientific">Zhongshania guokunii</name>
    <dbReference type="NCBI Taxonomy" id="641783"/>
    <lineage>
        <taxon>Bacteria</taxon>
        <taxon>Pseudomonadati</taxon>
        <taxon>Pseudomonadota</taxon>
        <taxon>Gammaproteobacteria</taxon>
        <taxon>Cellvibrionales</taxon>
        <taxon>Spongiibacteraceae</taxon>
        <taxon>Zhongshania</taxon>
    </lineage>
</organism>
<dbReference type="Pfam" id="PF13561">
    <property type="entry name" value="adh_short_C2"/>
    <property type="match status" value="1"/>
</dbReference>
<dbReference type="SUPFAM" id="SSF51735">
    <property type="entry name" value="NAD(P)-binding Rossmann-fold domains"/>
    <property type="match status" value="1"/>
</dbReference>
<comment type="similarity">
    <text evidence="1">Belongs to the short-chain dehydrogenases/reductases (SDR) family.</text>
</comment>
<reference evidence="3 4" key="1">
    <citation type="journal article" date="2011" name="Int. J. Syst. Evol. Microbiol.">
        <title>Zhongshania antarctica gen. nov., sp. nov. and Zhongshania guokunii sp. nov., gammaproteobacteria respectively isolated from coastal attached (fast) ice and surface seawater of the Antarctic.</title>
        <authorList>
            <person name="Li H.J."/>
            <person name="Zhang X.Y."/>
            <person name="Chen C.X."/>
            <person name="Zhang Y.J."/>
            <person name="Gao Z.M."/>
            <person name="Yu Y."/>
            <person name="Chen X.L."/>
            <person name="Chen B."/>
            <person name="Zhang Y.Z."/>
        </authorList>
    </citation>
    <scope>NUCLEOTIDE SEQUENCE [LARGE SCALE GENOMIC DNA]</scope>
    <source>
        <strain evidence="3 4">ZS6-22T</strain>
    </source>
</reference>
<keyword evidence="4" id="KW-1185">Reference proteome</keyword>
<dbReference type="Proteomes" id="UP001557485">
    <property type="component" value="Unassembled WGS sequence"/>
</dbReference>
<keyword evidence="2" id="KW-0560">Oxidoreductase</keyword>
<dbReference type="InterPro" id="IPR002347">
    <property type="entry name" value="SDR_fam"/>
</dbReference>
<dbReference type="CDD" id="cd05344">
    <property type="entry name" value="BKR_like_SDR_like"/>
    <property type="match status" value="1"/>
</dbReference>
<evidence type="ECO:0000256" key="1">
    <source>
        <dbReference type="ARBA" id="ARBA00006484"/>
    </source>
</evidence>
<evidence type="ECO:0000256" key="2">
    <source>
        <dbReference type="ARBA" id="ARBA00023002"/>
    </source>
</evidence>
<dbReference type="InterPro" id="IPR036291">
    <property type="entry name" value="NAD(P)-bd_dom_sf"/>
</dbReference>
<gene>
    <name evidence="3" type="ORF">AB4876_10020</name>
</gene>
<sequence length="263" mass="27564">MDLEIAGKVFLVAGASKGLGLAIAEQLSLNGARVAISSRDATAIALAATDLAERTGYEVKGYAMDARDGGSIKQWVADASRDFGRIDGLVVNAGGPPAGQFDAFGDEDWQAAFDLTLMSAVRMVRETLPHLRKAGGGAILTLTSSSVKEPIDYLLLSNVMRSGVTSLAKSLSKQLAAENIRVNNLVPGTIATDRMRNLDSNQADAKGISVDEQRSANERAIPLGRYGEAVEFGKAGAFLLSPAASYITGSTLVVDGGTMKTVW</sequence>
<proteinExistence type="inferred from homology"/>
<dbReference type="PRINTS" id="PR00081">
    <property type="entry name" value="GDHRDH"/>
</dbReference>
<dbReference type="PANTHER" id="PTHR43943">
    <property type="entry name" value="DEHYDROGENASE/REDUCTASE (SDR FAMILY) MEMBER 4"/>
    <property type="match status" value="1"/>
</dbReference>
<comment type="caution">
    <text evidence="3">The sequence shown here is derived from an EMBL/GenBank/DDBJ whole genome shotgun (WGS) entry which is preliminary data.</text>
</comment>